<dbReference type="Proteomes" id="UP000006048">
    <property type="component" value="Chromosome"/>
</dbReference>
<reference evidence="1 2" key="1">
    <citation type="submission" date="2012-06" db="EMBL/GenBank/DDBJ databases">
        <title>The complete chromosome of genome of Turneriella parva DSM 21527.</title>
        <authorList>
            <consortium name="US DOE Joint Genome Institute (JGI-PGF)"/>
            <person name="Lucas S."/>
            <person name="Han J."/>
            <person name="Lapidus A."/>
            <person name="Bruce D."/>
            <person name="Goodwin L."/>
            <person name="Pitluck S."/>
            <person name="Peters L."/>
            <person name="Kyrpides N."/>
            <person name="Mavromatis K."/>
            <person name="Ivanova N."/>
            <person name="Mikhailova N."/>
            <person name="Chertkov O."/>
            <person name="Detter J.C."/>
            <person name="Tapia R."/>
            <person name="Han C."/>
            <person name="Land M."/>
            <person name="Hauser L."/>
            <person name="Markowitz V."/>
            <person name="Cheng J.-F."/>
            <person name="Hugenholtz P."/>
            <person name="Woyke T."/>
            <person name="Wu D."/>
            <person name="Gronow S."/>
            <person name="Wellnitz S."/>
            <person name="Brambilla E."/>
            <person name="Klenk H.-P."/>
            <person name="Eisen J.A."/>
        </authorList>
    </citation>
    <scope>NUCLEOTIDE SEQUENCE [LARGE SCALE GENOMIC DNA]</scope>
    <source>
        <strain evidence="2">ATCC BAA-1111 / DSM 21527 / NCTC 11395 / H</strain>
    </source>
</reference>
<dbReference type="EMBL" id="CP002959">
    <property type="protein sequence ID" value="AFM14764.1"/>
    <property type="molecule type" value="Genomic_DNA"/>
</dbReference>
<evidence type="ECO:0008006" key="3">
    <source>
        <dbReference type="Google" id="ProtNLM"/>
    </source>
</evidence>
<gene>
    <name evidence="1" type="ordered locus">Turpa_4131</name>
</gene>
<accession>I4BBV7</accession>
<keyword evidence="2" id="KW-1185">Reference proteome</keyword>
<sequence>MKCQRQPDFLKNKPTPINDIWEVHLSPRIWRRLVHLATARGCTYSTISRFCVFRLAEPERLRNTALFRRLMPQIRGDMAVSKSRHRHMICLYGEDVVLLRLAAMRLNMTVSAFIRLALWLYLPRLAMENRSKRFIGPLILFQLGTKRWMSVPYAALNHEHNPALRRFAFASFPPWFWW</sequence>
<protein>
    <recommendedName>
        <fullName evidence="3">DUF1564 family protein</fullName>
    </recommendedName>
</protein>
<proteinExistence type="predicted"/>
<dbReference type="HOGENOM" id="CLU_1420905_0_0_12"/>
<organism evidence="1 2">
    <name type="scientific">Turneriella parva (strain ATCC BAA-1111 / DSM 21527 / NCTC 11395 / H)</name>
    <name type="common">Leptospira parva</name>
    <dbReference type="NCBI Taxonomy" id="869212"/>
    <lineage>
        <taxon>Bacteria</taxon>
        <taxon>Pseudomonadati</taxon>
        <taxon>Spirochaetota</taxon>
        <taxon>Spirochaetia</taxon>
        <taxon>Leptospirales</taxon>
        <taxon>Leptospiraceae</taxon>
        <taxon>Turneriella</taxon>
    </lineage>
</organism>
<evidence type="ECO:0000313" key="2">
    <source>
        <dbReference type="Proteomes" id="UP000006048"/>
    </source>
</evidence>
<dbReference type="AlphaFoldDB" id="I4BBV7"/>
<evidence type="ECO:0000313" key="1">
    <source>
        <dbReference type="EMBL" id="AFM14764.1"/>
    </source>
</evidence>
<name>I4BBV7_TURPD</name>
<dbReference type="STRING" id="869212.Turpa_4131"/>
<dbReference type="KEGG" id="tpx:Turpa_4131"/>